<evidence type="ECO:0000256" key="4">
    <source>
        <dbReference type="ARBA" id="ARBA00022651"/>
    </source>
</evidence>
<dbReference type="Pfam" id="PF00331">
    <property type="entry name" value="Glyco_hydro_10"/>
    <property type="match status" value="1"/>
</dbReference>
<dbReference type="InterPro" id="IPR044846">
    <property type="entry name" value="GH10"/>
</dbReference>
<organism evidence="13 14">
    <name type="scientific">Tsukamurella pulmonis</name>
    <dbReference type="NCBI Taxonomy" id="47312"/>
    <lineage>
        <taxon>Bacteria</taxon>
        <taxon>Bacillati</taxon>
        <taxon>Actinomycetota</taxon>
        <taxon>Actinomycetes</taxon>
        <taxon>Mycobacteriales</taxon>
        <taxon>Tsukamurellaceae</taxon>
        <taxon>Tsukamurella</taxon>
    </lineage>
</organism>
<feature type="chain" id="PRO_5038686440" description="endo-1,4-beta-xylanase" evidence="11">
    <location>
        <begin position="19"/>
        <end position="383"/>
    </location>
</feature>
<dbReference type="InterPro" id="IPR031158">
    <property type="entry name" value="GH10_AS"/>
</dbReference>
<evidence type="ECO:0000313" key="13">
    <source>
        <dbReference type="EMBL" id="SDR21671.1"/>
    </source>
</evidence>
<evidence type="ECO:0000256" key="6">
    <source>
        <dbReference type="ARBA" id="ARBA00022801"/>
    </source>
</evidence>
<dbReference type="Proteomes" id="UP000183053">
    <property type="component" value="Unassembled WGS sequence"/>
</dbReference>
<keyword evidence="9" id="KW-0624">Polysaccharide degradation</keyword>
<dbReference type="PROSITE" id="PS00591">
    <property type="entry name" value="GH10_1"/>
    <property type="match status" value="1"/>
</dbReference>
<name>A0A1H1H8J2_9ACTN</name>
<dbReference type="PANTHER" id="PTHR31490">
    <property type="entry name" value="GLYCOSYL HYDROLASE"/>
    <property type="match status" value="1"/>
</dbReference>
<keyword evidence="4 13" id="KW-0858">Xylan degradation</keyword>
<evidence type="ECO:0000256" key="9">
    <source>
        <dbReference type="ARBA" id="ARBA00023326"/>
    </source>
</evidence>
<evidence type="ECO:0000256" key="1">
    <source>
        <dbReference type="ARBA" id="ARBA00000681"/>
    </source>
</evidence>
<reference evidence="14" key="1">
    <citation type="submission" date="2016-10" db="EMBL/GenBank/DDBJ databases">
        <authorList>
            <person name="Varghese N."/>
            <person name="Submissions S."/>
        </authorList>
    </citation>
    <scope>NUCLEOTIDE SEQUENCE [LARGE SCALE GENOMIC DNA]</scope>
    <source>
        <strain evidence="14">DSM 44142</strain>
    </source>
</reference>
<feature type="domain" description="GH10" evidence="12">
    <location>
        <begin position="49"/>
        <end position="381"/>
    </location>
</feature>
<evidence type="ECO:0000256" key="11">
    <source>
        <dbReference type="SAM" id="SignalP"/>
    </source>
</evidence>
<keyword evidence="7" id="KW-0119">Carbohydrate metabolism</keyword>
<protein>
    <recommendedName>
        <fullName evidence="3">endo-1,4-beta-xylanase</fullName>
        <ecNumber evidence="3">3.2.1.8</ecNumber>
    </recommendedName>
</protein>
<evidence type="ECO:0000256" key="8">
    <source>
        <dbReference type="ARBA" id="ARBA00023295"/>
    </source>
</evidence>
<dbReference type="EC" id="3.2.1.8" evidence="3"/>
<evidence type="ECO:0000256" key="3">
    <source>
        <dbReference type="ARBA" id="ARBA00012590"/>
    </source>
</evidence>
<dbReference type="AlphaFoldDB" id="A0A1H1H8J2"/>
<accession>A0A1H1H8J2</accession>
<dbReference type="InterPro" id="IPR017853">
    <property type="entry name" value="GH"/>
</dbReference>
<comment type="similarity">
    <text evidence="2">Belongs to the glycosyl hydrolase 10 (cellulase F) family.</text>
</comment>
<dbReference type="InterPro" id="IPR001000">
    <property type="entry name" value="GH10_dom"/>
</dbReference>
<dbReference type="PANTHER" id="PTHR31490:SF88">
    <property type="entry name" value="BETA-XYLANASE"/>
    <property type="match status" value="1"/>
</dbReference>
<sequence>MRLIRRSTIPVLTGAFLAACGTPLSSPNAPFTPAESCPLPSPPLRELVAGHEKTIGTAYRSTFAANDPCYEEIAGREFGSLTTEIGTMTNTVAPEPGRFDFREADAVADLAQRRGQDFQIHSLIWDPLDQQGWGIVPAYVQKLSDPERHRFMTDLVTKVVERYAGRAAAVTVVNEPFDQRGVLQRNAWWRTTSGDQYIADAFRAARRAAPSMKLYLNEHSAETVSDKSTALYELAKRLRAETVEVTVDGRTERRPLLDGVGFQAHMLGGADQQPSTEDMRKNLRRFTDLGLDIRFTELDVRIPTDKGTATQSDLQRQAQVYSTMAGLCLESSRCTGMTVWGFTDRRSWITDYPETFSGYGSANLLDSSYAPKPAWEALRAAFR</sequence>
<keyword evidence="8 13" id="KW-0326">Glycosidase</keyword>
<dbReference type="PROSITE" id="PS51760">
    <property type="entry name" value="GH10_2"/>
    <property type="match status" value="1"/>
</dbReference>
<dbReference type="SMART" id="SM00633">
    <property type="entry name" value="Glyco_10"/>
    <property type="match status" value="1"/>
</dbReference>
<dbReference type="EMBL" id="FNLF01000002">
    <property type="protein sequence ID" value="SDR21671.1"/>
    <property type="molecule type" value="Genomic_DNA"/>
</dbReference>
<keyword evidence="14" id="KW-1185">Reference proteome</keyword>
<proteinExistence type="inferred from homology"/>
<dbReference type="GO" id="GO:0045493">
    <property type="term" value="P:xylan catabolic process"/>
    <property type="evidence" value="ECO:0007669"/>
    <property type="project" value="UniProtKB-KW"/>
</dbReference>
<dbReference type="GO" id="GO:0031176">
    <property type="term" value="F:endo-1,4-beta-xylanase activity"/>
    <property type="evidence" value="ECO:0007669"/>
    <property type="project" value="UniProtKB-EC"/>
</dbReference>
<evidence type="ECO:0000256" key="10">
    <source>
        <dbReference type="PROSITE-ProRule" id="PRU10061"/>
    </source>
</evidence>
<dbReference type="RefSeq" id="WP_082756246.1">
    <property type="nucleotide sequence ID" value="NZ_FNLF01000002.1"/>
</dbReference>
<dbReference type="STRING" id="47312.SAMN04489765_3906"/>
<dbReference type="SUPFAM" id="SSF51445">
    <property type="entry name" value="(Trans)glycosidases"/>
    <property type="match status" value="1"/>
</dbReference>
<dbReference type="OrthoDB" id="9815836at2"/>
<feature type="signal peptide" evidence="11">
    <location>
        <begin position="1"/>
        <end position="18"/>
    </location>
</feature>
<dbReference type="Gene3D" id="3.20.20.80">
    <property type="entry name" value="Glycosidases"/>
    <property type="match status" value="1"/>
</dbReference>
<comment type="catalytic activity">
    <reaction evidence="1">
        <text>Endohydrolysis of (1-&gt;4)-beta-D-xylosidic linkages in xylans.</text>
        <dbReference type="EC" id="3.2.1.8"/>
    </reaction>
</comment>
<evidence type="ECO:0000259" key="12">
    <source>
        <dbReference type="PROSITE" id="PS51760"/>
    </source>
</evidence>
<evidence type="ECO:0000256" key="2">
    <source>
        <dbReference type="ARBA" id="ARBA00007495"/>
    </source>
</evidence>
<keyword evidence="5 11" id="KW-0732">Signal</keyword>
<evidence type="ECO:0000313" key="14">
    <source>
        <dbReference type="Proteomes" id="UP000183053"/>
    </source>
</evidence>
<dbReference type="PROSITE" id="PS51257">
    <property type="entry name" value="PROKAR_LIPOPROTEIN"/>
    <property type="match status" value="1"/>
</dbReference>
<evidence type="ECO:0000256" key="7">
    <source>
        <dbReference type="ARBA" id="ARBA00023277"/>
    </source>
</evidence>
<gene>
    <name evidence="13" type="ORF">SAMN04489765_3906</name>
</gene>
<feature type="active site" description="Nucleophile" evidence="10">
    <location>
        <position position="297"/>
    </location>
</feature>
<keyword evidence="6 13" id="KW-0378">Hydrolase</keyword>
<evidence type="ECO:0000256" key="5">
    <source>
        <dbReference type="ARBA" id="ARBA00022729"/>
    </source>
</evidence>